<feature type="region of interest" description="Disordered" evidence="1">
    <location>
        <begin position="44"/>
        <end position="101"/>
    </location>
</feature>
<dbReference type="EMBL" id="KQ964517">
    <property type="protein sequence ID" value="KXN69973.1"/>
    <property type="molecule type" value="Genomic_DNA"/>
</dbReference>
<dbReference type="AlphaFoldDB" id="A0A137P4P7"/>
<gene>
    <name evidence="2" type="ORF">CONCODRAFT_79083</name>
</gene>
<proteinExistence type="predicted"/>
<evidence type="ECO:0000256" key="1">
    <source>
        <dbReference type="SAM" id="MobiDB-lite"/>
    </source>
</evidence>
<organism evidence="2 3">
    <name type="scientific">Conidiobolus coronatus (strain ATCC 28846 / CBS 209.66 / NRRL 28638)</name>
    <name type="common">Delacroixia coronata</name>
    <dbReference type="NCBI Taxonomy" id="796925"/>
    <lineage>
        <taxon>Eukaryota</taxon>
        <taxon>Fungi</taxon>
        <taxon>Fungi incertae sedis</taxon>
        <taxon>Zoopagomycota</taxon>
        <taxon>Entomophthoromycotina</taxon>
        <taxon>Entomophthoromycetes</taxon>
        <taxon>Entomophthorales</taxon>
        <taxon>Ancylistaceae</taxon>
        <taxon>Conidiobolus</taxon>
    </lineage>
</organism>
<feature type="non-terminal residue" evidence="2">
    <location>
        <position position="119"/>
    </location>
</feature>
<feature type="compositionally biased region" description="Pro residues" evidence="1">
    <location>
        <begin position="1"/>
        <end position="12"/>
    </location>
</feature>
<name>A0A137P4P7_CONC2</name>
<dbReference type="Proteomes" id="UP000070444">
    <property type="component" value="Unassembled WGS sequence"/>
</dbReference>
<feature type="compositionally biased region" description="Polar residues" evidence="1">
    <location>
        <begin position="64"/>
        <end position="80"/>
    </location>
</feature>
<reference evidence="2 3" key="1">
    <citation type="journal article" date="2015" name="Genome Biol. Evol.">
        <title>Phylogenomic analyses indicate that early fungi evolved digesting cell walls of algal ancestors of land plants.</title>
        <authorList>
            <person name="Chang Y."/>
            <person name="Wang S."/>
            <person name="Sekimoto S."/>
            <person name="Aerts A.L."/>
            <person name="Choi C."/>
            <person name="Clum A."/>
            <person name="LaButti K.M."/>
            <person name="Lindquist E.A."/>
            <person name="Yee Ngan C."/>
            <person name="Ohm R.A."/>
            <person name="Salamov A.A."/>
            <person name="Grigoriev I.V."/>
            <person name="Spatafora J.W."/>
            <person name="Berbee M.L."/>
        </authorList>
    </citation>
    <scope>NUCLEOTIDE SEQUENCE [LARGE SCALE GENOMIC DNA]</scope>
    <source>
        <strain evidence="2 3">NRRL 28638</strain>
    </source>
</reference>
<feature type="region of interest" description="Disordered" evidence="1">
    <location>
        <begin position="1"/>
        <end position="24"/>
    </location>
</feature>
<protein>
    <submittedName>
        <fullName evidence="2">Uncharacterized protein</fullName>
    </submittedName>
</protein>
<feature type="compositionally biased region" description="Basic and acidic residues" evidence="1">
    <location>
        <begin position="50"/>
        <end position="63"/>
    </location>
</feature>
<sequence>MSPSPPIPPSPKHTPISNRKTSLNTIDITAKSPPSQQLHYVSASANLHPSIREENPPIGKKIETSLSNNPSNTSALSSPGVSDIPTSPTPPPDPFKPSRRASIASLIPNKIGGLLGLKS</sequence>
<feature type="compositionally biased region" description="Polar residues" evidence="1">
    <location>
        <begin position="15"/>
        <end position="24"/>
    </location>
</feature>
<evidence type="ECO:0000313" key="2">
    <source>
        <dbReference type="EMBL" id="KXN69973.1"/>
    </source>
</evidence>
<evidence type="ECO:0000313" key="3">
    <source>
        <dbReference type="Proteomes" id="UP000070444"/>
    </source>
</evidence>
<accession>A0A137P4P7</accession>
<keyword evidence="3" id="KW-1185">Reference proteome</keyword>